<protein>
    <recommendedName>
        <fullName evidence="3">VAN3-binding protein-like auxin canalisation domain-containing protein</fullName>
    </recommendedName>
</protein>
<evidence type="ECO:0000313" key="2">
    <source>
        <dbReference type="Proteomes" id="UP001604277"/>
    </source>
</evidence>
<organism evidence="1 2">
    <name type="scientific">Forsythia ovata</name>
    <dbReference type="NCBI Taxonomy" id="205694"/>
    <lineage>
        <taxon>Eukaryota</taxon>
        <taxon>Viridiplantae</taxon>
        <taxon>Streptophyta</taxon>
        <taxon>Embryophyta</taxon>
        <taxon>Tracheophyta</taxon>
        <taxon>Spermatophyta</taxon>
        <taxon>Magnoliopsida</taxon>
        <taxon>eudicotyledons</taxon>
        <taxon>Gunneridae</taxon>
        <taxon>Pentapetalae</taxon>
        <taxon>asterids</taxon>
        <taxon>lamiids</taxon>
        <taxon>Lamiales</taxon>
        <taxon>Oleaceae</taxon>
        <taxon>Forsythieae</taxon>
        <taxon>Forsythia</taxon>
    </lineage>
</organism>
<comment type="caution">
    <text evidence="1">The sequence shown here is derived from an EMBL/GenBank/DDBJ whole genome shotgun (WGS) entry which is preliminary data.</text>
</comment>
<proteinExistence type="predicted"/>
<dbReference type="AlphaFoldDB" id="A0ABD1Q0C5"/>
<evidence type="ECO:0008006" key="3">
    <source>
        <dbReference type="Google" id="ProtNLM"/>
    </source>
</evidence>
<sequence length="113" mass="12347">MGITKIFNLVRLLKSRKQKKNRIQGHGLMVQAVAAAVKALTATTVAAKKIAASEAALAVVAAGVALVSSPRRRSLQTCHIILETCMHEENYKQALLAYGLINLILKYYLATWK</sequence>
<keyword evidence="2" id="KW-1185">Reference proteome</keyword>
<dbReference type="EMBL" id="JBFOLJ010000016">
    <property type="protein sequence ID" value="KAL2469297.1"/>
    <property type="molecule type" value="Genomic_DNA"/>
</dbReference>
<accession>A0ABD1Q0C5</accession>
<name>A0ABD1Q0C5_9LAMI</name>
<reference evidence="2" key="1">
    <citation type="submission" date="2024-07" db="EMBL/GenBank/DDBJ databases">
        <title>Two chromosome-level genome assemblies of Korean endemic species Abeliophyllum distichum and Forsythia ovata (Oleaceae).</title>
        <authorList>
            <person name="Jang H."/>
        </authorList>
    </citation>
    <scope>NUCLEOTIDE SEQUENCE [LARGE SCALE GENOMIC DNA]</scope>
</reference>
<evidence type="ECO:0000313" key="1">
    <source>
        <dbReference type="EMBL" id="KAL2469297.1"/>
    </source>
</evidence>
<gene>
    <name evidence="1" type="ORF">Fot_50873</name>
</gene>
<dbReference type="Proteomes" id="UP001604277">
    <property type="component" value="Unassembled WGS sequence"/>
</dbReference>